<dbReference type="Proteomes" id="UP000647133">
    <property type="component" value="Unassembled WGS sequence"/>
</dbReference>
<dbReference type="EMBL" id="JACYTQ010000010">
    <property type="protein sequence ID" value="MBD8491087.1"/>
    <property type="molecule type" value="Genomic_DNA"/>
</dbReference>
<evidence type="ECO:0000313" key="3">
    <source>
        <dbReference type="Proteomes" id="UP000647133"/>
    </source>
</evidence>
<feature type="compositionally biased region" description="Polar residues" evidence="1">
    <location>
        <begin position="650"/>
        <end position="663"/>
    </location>
</feature>
<sequence length="670" mass="78614">MNNNINKDKTVNSDLMDGIRTDIDNLNHEWSYSWPEEIEAANNFNEPHLKWEINKYKHLIFNNCIYHAVYDFKEKIISLKKISNFHINPLYLVPGTENGKRIVELQNENSYQKIISIPAKSLVYLNEFKTYCEPQGNFLFEGNASQYINTKKRIYDNTKNVREIEVLGWQKEGFYAFANGIIKNGIFHPTNEHGLCRDPDKVEETLYLIPALSPMYNNDSSYEVDRTIKYLKHEYITFKEWIIQFYKVFGDNGILSSCFYISCLFRDIIYKELKYFPHLFHFGESGTGKSTICWSIQYMFGERRNPYNLDSGTDVSFHRTFAQFRNGVVWFDEYSNSIDPKRGRGIKGAYDGSNHSKADTSIKDQSNNRTARTPVYSGCNISGQERPTMDIAIFNRCILLTYTKTIYSPEEQFQLSKLQKMEKEGLSHITAHITKYRNKINQEYFLTFESVRKDINGILKDDPHIKSRIINNMVTILTTWKILSKELKWPFDWEKVLSVAAKNVRDQNNFIAKSNETNAFWEEVEYLISENELTEKGDFKIEYHRKLKILENRRSVDKDFGGLKKILFIRLNNAYHKYLEGRRRKGERPGLDKGSLIHYLENTHAYIGQIKSTSFYKDNRRIVTSAFLFDCKILEESGLKLDMKEDYPEENNSTLNNIQSSEKLGSFHED</sequence>
<feature type="region of interest" description="Disordered" evidence="1">
    <location>
        <begin position="349"/>
        <end position="369"/>
    </location>
</feature>
<organism evidence="2 3">
    <name type="scientific">Echinicola arenosa</name>
    <dbReference type="NCBI Taxonomy" id="2774144"/>
    <lineage>
        <taxon>Bacteria</taxon>
        <taxon>Pseudomonadati</taxon>
        <taxon>Bacteroidota</taxon>
        <taxon>Cytophagia</taxon>
        <taxon>Cytophagales</taxon>
        <taxon>Cyclobacteriaceae</taxon>
        <taxon>Echinicola</taxon>
    </lineage>
</organism>
<dbReference type="SUPFAM" id="SSF52540">
    <property type="entry name" value="P-loop containing nucleoside triphosphate hydrolases"/>
    <property type="match status" value="1"/>
</dbReference>
<protein>
    <recommendedName>
        <fullName evidence="4">DUF927 domain-containing protein</fullName>
    </recommendedName>
</protein>
<feature type="region of interest" description="Disordered" evidence="1">
    <location>
        <begin position="649"/>
        <end position="670"/>
    </location>
</feature>
<reference evidence="2 3" key="1">
    <citation type="submission" date="2020-09" db="EMBL/GenBank/DDBJ databases">
        <title>Echinicola sp. CAU 1574 isolated from sand of Sido Beach.</title>
        <authorList>
            <person name="Kim W."/>
        </authorList>
    </citation>
    <scope>NUCLEOTIDE SEQUENCE [LARGE SCALE GENOMIC DNA]</scope>
    <source>
        <strain evidence="2 3">CAU 1574</strain>
    </source>
</reference>
<proteinExistence type="predicted"/>
<dbReference type="RefSeq" id="WP_192011963.1">
    <property type="nucleotide sequence ID" value="NZ_JACYTQ010000010.1"/>
</dbReference>
<accession>A0ABR9ARV4</accession>
<evidence type="ECO:0000256" key="1">
    <source>
        <dbReference type="SAM" id="MobiDB-lite"/>
    </source>
</evidence>
<dbReference type="InterPro" id="IPR027417">
    <property type="entry name" value="P-loop_NTPase"/>
</dbReference>
<gene>
    <name evidence="2" type="ORF">IFO69_20200</name>
</gene>
<evidence type="ECO:0008006" key="4">
    <source>
        <dbReference type="Google" id="ProtNLM"/>
    </source>
</evidence>
<evidence type="ECO:0000313" key="2">
    <source>
        <dbReference type="EMBL" id="MBD8491087.1"/>
    </source>
</evidence>
<comment type="caution">
    <text evidence="2">The sequence shown here is derived from an EMBL/GenBank/DDBJ whole genome shotgun (WGS) entry which is preliminary data.</text>
</comment>
<name>A0ABR9ARV4_9BACT</name>
<keyword evidence="3" id="KW-1185">Reference proteome</keyword>